<gene>
    <name evidence="1" type="ORF">ACEZDG_08050</name>
</gene>
<evidence type="ECO:0000313" key="2">
    <source>
        <dbReference type="Proteomes" id="UP001592582"/>
    </source>
</evidence>
<evidence type="ECO:0000313" key="1">
    <source>
        <dbReference type="EMBL" id="MFC1409232.1"/>
    </source>
</evidence>
<protein>
    <submittedName>
        <fullName evidence="1">Uncharacterized protein</fullName>
    </submittedName>
</protein>
<dbReference type="EMBL" id="JBHEZX010000003">
    <property type="protein sequence ID" value="MFC1409232.1"/>
    <property type="molecule type" value="Genomic_DNA"/>
</dbReference>
<name>A0ABV6V680_9ACTN</name>
<accession>A0ABV6V680</accession>
<sequence length="281" mass="31412">MKTRHVWTLLAAAAAVVALLLHFFAKVRLADLLAVGLGGVLLFWQVLLLTVPWSLYFQARQVVTETATSRERGIQVPAGRGADAARIARRLRLLAIGGHLVTAAVVAVITYFSGRTVGYYFSGFYLVSTVFRPAQAYLAHIRGQLRTMLKETRFPRDDIQELKAGVERAEAERASLHELLHRLELRIGEQSEQIARSEVDAARRSELVESRLADRADQIEARATARADQLETRFAARSDQVAQQVQALARRFEDALDSYTDNQELVAGLKAFLRMLRADQT</sequence>
<comment type="caution">
    <text evidence="1">The sequence shown here is derived from an EMBL/GenBank/DDBJ whole genome shotgun (WGS) entry which is preliminary data.</text>
</comment>
<reference evidence="1 2" key="1">
    <citation type="submission" date="2024-09" db="EMBL/GenBank/DDBJ databases">
        <authorList>
            <person name="Lee S.D."/>
        </authorList>
    </citation>
    <scope>NUCLEOTIDE SEQUENCE [LARGE SCALE GENOMIC DNA]</scope>
    <source>
        <strain evidence="1 2">N1-1</strain>
    </source>
</reference>
<organism evidence="1 2">
    <name type="scientific">Streptacidiphilus alkalitolerans</name>
    <dbReference type="NCBI Taxonomy" id="3342712"/>
    <lineage>
        <taxon>Bacteria</taxon>
        <taxon>Bacillati</taxon>
        <taxon>Actinomycetota</taxon>
        <taxon>Actinomycetes</taxon>
        <taxon>Kitasatosporales</taxon>
        <taxon>Streptomycetaceae</taxon>
        <taxon>Streptacidiphilus</taxon>
    </lineage>
</organism>
<proteinExistence type="predicted"/>
<keyword evidence="2" id="KW-1185">Reference proteome</keyword>
<dbReference type="Proteomes" id="UP001592582">
    <property type="component" value="Unassembled WGS sequence"/>
</dbReference>